<keyword evidence="5" id="KW-1185">Reference proteome</keyword>
<dbReference type="GO" id="GO:0005524">
    <property type="term" value="F:ATP binding"/>
    <property type="evidence" value="ECO:0007669"/>
    <property type="project" value="InterPro"/>
</dbReference>
<dbReference type="EMBL" id="GG738888">
    <property type="protein sequence ID" value="EFC41060.1"/>
    <property type="molecule type" value="Genomic_DNA"/>
</dbReference>
<dbReference type="Gene3D" id="1.25.10.10">
    <property type="entry name" value="Leucine-rich Repeat Variant"/>
    <property type="match status" value="1"/>
</dbReference>
<evidence type="ECO:0000256" key="2">
    <source>
        <dbReference type="SAM" id="MobiDB-lite"/>
    </source>
</evidence>
<dbReference type="SUPFAM" id="SSF48371">
    <property type="entry name" value="ARM repeat"/>
    <property type="match status" value="1"/>
</dbReference>
<accession>D2VQ78</accession>
<dbReference type="InterPro" id="IPR011009">
    <property type="entry name" value="Kinase-like_dom_sf"/>
</dbReference>
<sequence length="948" mass="107692">MGNQLEKDYTIGEKPFATGGPFCLWRIHNGTHRQTREEVSVFCCAFKDIEAVYGRNNLQTVINYFKNESLMLQKLRHPLILSPQQQFFETKTMLAMITEPILGSLNNLVFRNHQNIPDVSPMMKNYRLTKLELKYGMCQVMEALTFCHQNAKLTHAGLHPNNIYITTDGHWKISGFHFSFTALGSTETNSAPTLFKRNFQKRDFLPSLDYTAPEYVLEQNPCNSSDIFSFTLIYLQILLEKSHSILESDQDINAYTNNVSRLHEVVKNINKLPQEIRESLLSSCSLKHQERPTSHFLLSNCELLFGNEVRALRYLASMELREPVKKAQFLSTLAPMLKAPKPQQLINGVEDIPDEGFSNSIVFSKILPPLLNECKDLKMLLHALPNVLVLSERMTVKEFSKQVLPTLSKFALMQSTPAKIPLKILESFNLMWNKTTDEDHRLCLIPFLIRCLDSKFPEIQNEAMKRCEECLNEERMTYDDFKSTLLPPIELICHNTNNQSVRINGIVCLGKILPHFETSVISATIIPILESSLAPLYGAERSGAQLSAPLLITCVGVYLKISKLLQKRNDPGLTKIIACRIMPSISPIAVQTSLNVDQFTKYLKAMKTMIEMMEMIRYDEYRKAGSTVPDMPQLIPQDSPTSAITSPPFNPPQTFNPPTPQFNQPTPTFNQPTPVTTVKKPQTQDPKKPNVIQNILNEVPANVVDQNNLFMDEQEKENLLRIQEEEEELRREEERLRKEEEERQRIQRENAKLFDSLMDKHWGGDDEESPKEKKMSSSVFSSQPAATKPVTSAVNSGEIHLDQMAARMKFADSDSEDDEPPKPVVTNNDRRRSSETKISPRKSPISQPVVELAPSKPEPGSLDSILNKFADDSDDEDTPQPTTTYQPAISKPLSPTSFLHHDSENDDDASPVIPQRSTYNFPSRKSNVVEDDFDALLSRHAADSDDEY</sequence>
<dbReference type="Proteomes" id="UP000006671">
    <property type="component" value="Unassembled WGS sequence"/>
</dbReference>
<dbReference type="SUPFAM" id="SSF56112">
    <property type="entry name" value="Protein kinase-like (PK-like)"/>
    <property type="match status" value="1"/>
</dbReference>
<dbReference type="RefSeq" id="XP_002673804.1">
    <property type="nucleotide sequence ID" value="XM_002673758.1"/>
</dbReference>
<dbReference type="PANTHER" id="PTHR12984:SF6">
    <property type="entry name" value="SCY1-LIKE PROTEIN 2"/>
    <property type="match status" value="1"/>
</dbReference>
<feature type="compositionally biased region" description="Polar residues" evidence="2">
    <location>
        <begin position="915"/>
        <end position="926"/>
    </location>
</feature>
<dbReference type="OMA" id="MAHKCIP"/>
<dbReference type="InterPro" id="IPR016024">
    <property type="entry name" value="ARM-type_fold"/>
</dbReference>
<dbReference type="Pfam" id="PF00069">
    <property type="entry name" value="Pkinase"/>
    <property type="match status" value="1"/>
</dbReference>
<proteinExistence type="predicted"/>
<feature type="region of interest" description="Disordered" evidence="2">
    <location>
        <begin position="756"/>
        <end position="794"/>
    </location>
</feature>
<dbReference type="eggNOG" id="KOG2137">
    <property type="taxonomic scope" value="Eukaryota"/>
</dbReference>
<evidence type="ECO:0000313" key="5">
    <source>
        <dbReference type="Proteomes" id="UP000006671"/>
    </source>
</evidence>
<feature type="compositionally biased region" description="Polar residues" evidence="2">
    <location>
        <begin position="779"/>
        <end position="794"/>
    </location>
</feature>
<dbReference type="PROSITE" id="PS50011">
    <property type="entry name" value="PROTEIN_KINASE_DOM"/>
    <property type="match status" value="1"/>
</dbReference>
<evidence type="ECO:0000256" key="1">
    <source>
        <dbReference type="SAM" id="Coils"/>
    </source>
</evidence>
<name>D2VQ78_NAEGR</name>
<feature type="compositionally biased region" description="Polar residues" evidence="2">
    <location>
        <begin position="879"/>
        <end position="897"/>
    </location>
</feature>
<feature type="domain" description="Protein kinase" evidence="3">
    <location>
        <begin position="1"/>
        <end position="305"/>
    </location>
</feature>
<dbReference type="FunCoup" id="D2VQ78">
    <property type="interactions" value="486"/>
</dbReference>
<dbReference type="OrthoDB" id="79687at2759"/>
<dbReference type="PANTHER" id="PTHR12984">
    <property type="entry name" value="SCY1-RELATED S/T PROTEIN KINASE-LIKE"/>
    <property type="match status" value="1"/>
</dbReference>
<dbReference type="InParanoid" id="D2VQ78"/>
<dbReference type="InterPro" id="IPR011989">
    <property type="entry name" value="ARM-like"/>
</dbReference>
<reference evidence="4 5" key="1">
    <citation type="journal article" date="2010" name="Cell">
        <title>The genome of Naegleria gruberi illuminates early eukaryotic versatility.</title>
        <authorList>
            <person name="Fritz-Laylin L.K."/>
            <person name="Prochnik S.E."/>
            <person name="Ginger M.L."/>
            <person name="Dacks J.B."/>
            <person name="Carpenter M.L."/>
            <person name="Field M.C."/>
            <person name="Kuo A."/>
            <person name="Paredez A."/>
            <person name="Chapman J."/>
            <person name="Pham J."/>
            <person name="Shu S."/>
            <person name="Neupane R."/>
            <person name="Cipriano M."/>
            <person name="Mancuso J."/>
            <person name="Tu H."/>
            <person name="Salamov A."/>
            <person name="Lindquist E."/>
            <person name="Shapiro H."/>
            <person name="Lucas S."/>
            <person name="Grigoriev I.V."/>
            <person name="Cande W.Z."/>
            <person name="Fulton C."/>
            <person name="Rokhsar D.S."/>
            <person name="Dawson S.C."/>
        </authorList>
    </citation>
    <scope>NUCLEOTIDE SEQUENCE [LARGE SCALE GENOMIC DNA]</scope>
    <source>
        <strain evidence="4 5">NEG-M</strain>
    </source>
</reference>
<dbReference type="KEGG" id="ngr:NAEGRDRAFT_58891"/>
<dbReference type="Gene3D" id="3.30.200.20">
    <property type="entry name" value="Phosphorylase Kinase, domain 1"/>
    <property type="match status" value="1"/>
</dbReference>
<dbReference type="Gene3D" id="1.10.510.10">
    <property type="entry name" value="Transferase(Phosphotransferase) domain 1"/>
    <property type="match status" value="1"/>
</dbReference>
<gene>
    <name evidence="4" type="ORF">NAEGRDRAFT_58891</name>
</gene>
<feature type="coiled-coil region" evidence="1">
    <location>
        <begin position="712"/>
        <end position="756"/>
    </location>
</feature>
<dbReference type="GO" id="GO:0004672">
    <property type="term" value="F:protein kinase activity"/>
    <property type="evidence" value="ECO:0007669"/>
    <property type="project" value="InterPro"/>
</dbReference>
<protein>
    <submittedName>
        <fullName evidence="4">Predicted protein</fullName>
    </submittedName>
</protein>
<dbReference type="SMART" id="SM00220">
    <property type="entry name" value="S_TKc"/>
    <property type="match status" value="1"/>
</dbReference>
<dbReference type="InterPro" id="IPR051177">
    <property type="entry name" value="CIK-Related_Protein"/>
</dbReference>
<dbReference type="GeneID" id="8855643"/>
<dbReference type="VEuPathDB" id="AmoebaDB:NAEGRDRAFT_58891"/>
<feature type="compositionally biased region" description="Basic and acidic residues" evidence="2">
    <location>
        <begin position="756"/>
        <end position="775"/>
    </location>
</feature>
<organism evidence="5">
    <name type="scientific">Naegleria gruberi</name>
    <name type="common">Amoeba</name>
    <dbReference type="NCBI Taxonomy" id="5762"/>
    <lineage>
        <taxon>Eukaryota</taxon>
        <taxon>Discoba</taxon>
        <taxon>Heterolobosea</taxon>
        <taxon>Tetramitia</taxon>
        <taxon>Eutetramitia</taxon>
        <taxon>Vahlkampfiidae</taxon>
        <taxon>Naegleria</taxon>
    </lineage>
</organism>
<feature type="region of interest" description="Disordered" evidence="2">
    <location>
        <begin position="806"/>
        <end position="927"/>
    </location>
</feature>
<evidence type="ECO:0000259" key="3">
    <source>
        <dbReference type="PROSITE" id="PS50011"/>
    </source>
</evidence>
<dbReference type="AlphaFoldDB" id="D2VQ78"/>
<dbReference type="InterPro" id="IPR000719">
    <property type="entry name" value="Prot_kinase_dom"/>
</dbReference>
<evidence type="ECO:0000313" key="4">
    <source>
        <dbReference type="EMBL" id="EFC41060.1"/>
    </source>
</evidence>
<keyword evidence="1" id="KW-0175">Coiled coil</keyword>